<feature type="domain" description="Phage capsid-like C-terminal" evidence="7">
    <location>
        <begin position="242"/>
        <end position="510"/>
    </location>
</feature>
<organism evidence="8 9">
    <name type="scientific">Brucella grignonensis</name>
    <dbReference type="NCBI Taxonomy" id="94627"/>
    <lineage>
        <taxon>Bacteria</taxon>
        <taxon>Pseudomonadati</taxon>
        <taxon>Pseudomonadota</taxon>
        <taxon>Alphaproteobacteria</taxon>
        <taxon>Hyphomicrobiales</taxon>
        <taxon>Brucellaceae</taxon>
        <taxon>Brucella/Ochrobactrum group</taxon>
        <taxon>Brucella</taxon>
    </lineage>
</organism>
<dbReference type="EMBL" id="NNRL01000163">
    <property type="protein sequence ID" value="OYR10721.1"/>
    <property type="molecule type" value="Genomic_DNA"/>
</dbReference>
<sequence>MNERLEIKAAFSVTDTGEISGLAWPFGSADRVGDQIEQGAFKAMPTTLPMLFAHDQTQVVGVWDQIAETSDGLSVKGRLLIDDVERAREVRAMIRAKAVTGLSIGFQTKKAAPLRNGRSITALELHEISIVPVPCHPGAKITSLKAVGDAALDISKEQKMENLNTETAPEAKADPVIDQKAFDAMKARLDNLEAKANRPQPSNNNQPRAVNDNGDERKAFADYVRSGRIEEKALAFGTPSTGGIVAPDSVSTSIIEKLAEFSPMRQLASSISMSGPLLQLPRLVNEIDPEEVGEMEDRPEDEPSFDQIDLKPFEMAVIVPVTRILLEDAQIDLESYLSGHIARKFGQKEASWFVNGNGTTQAEGVLKSTDIVAKEVEAIDADALIDLFYNIKTGYSQRGAWLMNRSTMATVRKLKDTDGSYLWQPSIAADVPPTLLGRPVYEAVDMPNADKEATPIVFGDFQSGYTIADRVGFTTLRDELTGAANGIIKLHARRRVGGRVTIGEALTKLKIAA</sequence>
<dbReference type="RefSeq" id="WP_094541393.1">
    <property type="nucleotide sequence ID" value="NZ_JBHEER010000001.1"/>
</dbReference>
<feature type="domain" description="Prohead serine protease" evidence="6">
    <location>
        <begin position="14"/>
        <end position="142"/>
    </location>
</feature>
<dbReference type="Gene3D" id="3.30.2400.10">
    <property type="entry name" value="Major capsid protein gp5"/>
    <property type="match status" value="1"/>
</dbReference>
<dbReference type="InterPro" id="IPR006433">
    <property type="entry name" value="Prohead_protease"/>
</dbReference>
<keyword evidence="4 8" id="KW-0378">Hydrolase</keyword>
<name>A0A256F8G5_9HYPH</name>
<evidence type="ECO:0000256" key="1">
    <source>
        <dbReference type="ARBA" id="ARBA00004328"/>
    </source>
</evidence>
<dbReference type="EC" id="3.4.-.-" evidence="8"/>
<evidence type="ECO:0000256" key="4">
    <source>
        <dbReference type="ARBA" id="ARBA00022801"/>
    </source>
</evidence>
<dbReference type="SUPFAM" id="SSF56563">
    <property type="entry name" value="Major capsid protein gp5"/>
    <property type="match status" value="1"/>
</dbReference>
<keyword evidence="3 8" id="KW-0645">Protease</keyword>
<proteinExistence type="predicted"/>
<evidence type="ECO:0000256" key="2">
    <source>
        <dbReference type="ARBA" id="ARBA00022612"/>
    </source>
</evidence>
<dbReference type="Pfam" id="PF04586">
    <property type="entry name" value="Peptidase_S78"/>
    <property type="match status" value="1"/>
</dbReference>
<dbReference type="InterPro" id="IPR024455">
    <property type="entry name" value="Phage_capsid"/>
</dbReference>
<dbReference type="Gene3D" id="3.30.2320.10">
    <property type="entry name" value="hypothetical protein PF0899 domain"/>
    <property type="match status" value="1"/>
</dbReference>
<keyword evidence="2" id="KW-1188">Viral release from host cell</keyword>
<feature type="compositionally biased region" description="Low complexity" evidence="5">
    <location>
        <begin position="197"/>
        <end position="208"/>
    </location>
</feature>
<feature type="region of interest" description="Disordered" evidence="5">
    <location>
        <begin position="193"/>
        <end position="216"/>
    </location>
</feature>
<evidence type="ECO:0000313" key="9">
    <source>
        <dbReference type="Proteomes" id="UP000216478"/>
    </source>
</evidence>
<protein>
    <submittedName>
        <fullName evidence="8">Phage prohead protease, HK97 family</fullName>
        <ecNumber evidence="8">3.4.-.-</ecNumber>
    </submittedName>
</protein>
<evidence type="ECO:0000256" key="3">
    <source>
        <dbReference type="ARBA" id="ARBA00022670"/>
    </source>
</evidence>
<accession>A0A256F8G5</accession>
<dbReference type="GO" id="GO:0006508">
    <property type="term" value="P:proteolysis"/>
    <property type="evidence" value="ECO:0007669"/>
    <property type="project" value="UniProtKB-KW"/>
</dbReference>
<evidence type="ECO:0000259" key="7">
    <source>
        <dbReference type="Pfam" id="PF05065"/>
    </source>
</evidence>
<dbReference type="Proteomes" id="UP000216478">
    <property type="component" value="Unassembled WGS sequence"/>
</dbReference>
<reference evidence="8 9" key="1">
    <citation type="submission" date="2017-07" db="EMBL/GenBank/DDBJ databases">
        <title>Phylogenetic study on the rhizospheric bacterium Ochrobactrum sp. A44.</title>
        <authorList>
            <person name="Krzyzanowska D.M."/>
            <person name="Ossowicki A."/>
            <person name="Rajewska M."/>
            <person name="Maciag T."/>
            <person name="Kaczynski Z."/>
            <person name="Czerwicka M."/>
            <person name="Jafra S."/>
        </authorList>
    </citation>
    <scope>NUCLEOTIDE SEQUENCE [LARGE SCALE GENOMIC DNA]</scope>
    <source>
        <strain evidence="8 9">OgA9a</strain>
    </source>
</reference>
<keyword evidence="9" id="KW-1185">Reference proteome</keyword>
<dbReference type="NCBIfam" id="TIGR01543">
    <property type="entry name" value="proheadase_HK97"/>
    <property type="match status" value="1"/>
</dbReference>
<comment type="subcellular location">
    <subcellularLocation>
        <location evidence="1">Virion</location>
    </subcellularLocation>
</comment>
<evidence type="ECO:0000259" key="6">
    <source>
        <dbReference type="Pfam" id="PF04586"/>
    </source>
</evidence>
<dbReference type="InterPro" id="IPR054612">
    <property type="entry name" value="Phage_capsid-like_C"/>
</dbReference>
<comment type="caution">
    <text evidence="8">The sequence shown here is derived from an EMBL/GenBank/DDBJ whole genome shotgun (WGS) entry which is preliminary data.</text>
</comment>
<dbReference type="OrthoDB" id="9786516at2"/>
<dbReference type="NCBIfam" id="TIGR01554">
    <property type="entry name" value="major_cap_HK97"/>
    <property type="match status" value="1"/>
</dbReference>
<gene>
    <name evidence="8" type="ORF">CEV33_2186</name>
</gene>
<dbReference type="AlphaFoldDB" id="A0A256F8G5"/>
<dbReference type="InterPro" id="IPR054613">
    <property type="entry name" value="Peptidase_S78_dom"/>
</dbReference>
<evidence type="ECO:0000256" key="5">
    <source>
        <dbReference type="SAM" id="MobiDB-lite"/>
    </source>
</evidence>
<evidence type="ECO:0000313" key="8">
    <source>
        <dbReference type="EMBL" id="OYR10721.1"/>
    </source>
</evidence>
<dbReference type="GO" id="GO:0008233">
    <property type="term" value="F:peptidase activity"/>
    <property type="evidence" value="ECO:0007669"/>
    <property type="project" value="UniProtKB-KW"/>
</dbReference>
<dbReference type="Pfam" id="PF05065">
    <property type="entry name" value="Phage_capsid"/>
    <property type="match status" value="1"/>
</dbReference>